<keyword evidence="4" id="KW-1185">Reference proteome</keyword>
<feature type="region of interest" description="Disordered" evidence="1">
    <location>
        <begin position="28"/>
        <end position="51"/>
    </location>
</feature>
<dbReference type="InterPro" id="IPR006059">
    <property type="entry name" value="SBP"/>
</dbReference>
<keyword evidence="2" id="KW-0732">Signal</keyword>
<comment type="caution">
    <text evidence="3">The sequence shown here is derived from an EMBL/GenBank/DDBJ whole genome shotgun (WGS) entry which is preliminary data.</text>
</comment>
<dbReference type="Proteomes" id="UP001493487">
    <property type="component" value="Unassembled WGS sequence"/>
</dbReference>
<protein>
    <submittedName>
        <fullName evidence="3">Extracellular solute-binding protein</fullName>
    </submittedName>
</protein>
<dbReference type="InterPro" id="IPR050490">
    <property type="entry name" value="Bact_solute-bd_prot1"/>
</dbReference>
<dbReference type="EMBL" id="JASKHM010000009">
    <property type="protein sequence ID" value="MEQ4484149.1"/>
    <property type="molecule type" value="Genomic_DNA"/>
</dbReference>
<dbReference type="PROSITE" id="PS51257">
    <property type="entry name" value="PROKAR_LIPOPROTEIN"/>
    <property type="match status" value="1"/>
</dbReference>
<dbReference type="RefSeq" id="WP_232186515.1">
    <property type="nucleotide sequence ID" value="NZ_JAIOAP010000008.1"/>
</dbReference>
<evidence type="ECO:0000256" key="2">
    <source>
        <dbReference type="SAM" id="SignalP"/>
    </source>
</evidence>
<dbReference type="PANTHER" id="PTHR43649:SF12">
    <property type="entry name" value="DIACETYLCHITOBIOSE BINDING PROTEIN DASA"/>
    <property type="match status" value="1"/>
</dbReference>
<gene>
    <name evidence="3" type="ORF">QJS35_17265</name>
</gene>
<dbReference type="Gene3D" id="3.40.190.10">
    <property type="entry name" value="Periplasmic binding protein-like II"/>
    <property type="match status" value="2"/>
</dbReference>
<accession>A0ABV1KVR3</accession>
<dbReference type="SUPFAM" id="SSF53850">
    <property type="entry name" value="Periplasmic binding protein-like II"/>
    <property type="match status" value="1"/>
</dbReference>
<evidence type="ECO:0000313" key="3">
    <source>
        <dbReference type="EMBL" id="MEQ4484149.1"/>
    </source>
</evidence>
<name>A0ABV1KVR3_9BACL</name>
<organism evidence="3 4">
    <name type="scientific">Cohnella silvisoli</name>
    <dbReference type="NCBI Taxonomy" id="2873699"/>
    <lineage>
        <taxon>Bacteria</taxon>
        <taxon>Bacillati</taxon>
        <taxon>Bacillota</taxon>
        <taxon>Bacilli</taxon>
        <taxon>Bacillales</taxon>
        <taxon>Paenibacillaceae</taxon>
        <taxon>Cohnella</taxon>
    </lineage>
</organism>
<sequence length="448" mass="48424">MRKEFVKAISICLALTMILVLAACGKSSTPTASTNPSSSTPQATEEATTATPIAQEPVTLKLYAQYSVDDEKGSLDYAIEALKKELPNVTLDIEPFVSSDVLKVRASTGDLPDIMAADPGLVSVFSKNNEILNLKDYADVKSAFLDKLAPGVIPNIEDKDGNLYALSTGGNLWHLWFYNKEIFAQNGVKVPTNNDELTAAVKAFTAKNIVPIAMYGQAAWSIGSYMDSFVLRTNPGGLIELATGKSKASDPQNKDAITRAAELIKLGAFQKGSTSTTYDQARELFHSGKAAMLIVGDWEIPDGVKALGDKLDFMPYYPTALAGKEEENKNQLVAFGGGGGYAVSAKTKNKDLAVKVAAMLAYYQGEGRYVRQGHTDVNINTDGLKTEKPLDPVTEKLIKLKRDYIYHAHTVFADPKFATPFGEQLQSLVAGEPLTDFFAKVDKLSPAQ</sequence>
<dbReference type="PANTHER" id="PTHR43649">
    <property type="entry name" value="ARABINOSE-BINDING PROTEIN-RELATED"/>
    <property type="match status" value="1"/>
</dbReference>
<evidence type="ECO:0000313" key="4">
    <source>
        <dbReference type="Proteomes" id="UP001493487"/>
    </source>
</evidence>
<evidence type="ECO:0000256" key="1">
    <source>
        <dbReference type="SAM" id="MobiDB-lite"/>
    </source>
</evidence>
<feature type="chain" id="PRO_5047104141" evidence="2">
    <location>
        <begin position="23"/>
        <end position="448"/>
    </location>
</feature>
<proteinExistence type="predicted"/>
<feature type="signal peptide" evidence="2">
    <location>
        <begin position="1"/>
        <end position="22"/>
    </location>
</feature>
<dbReference type="Pfam" id="PF01547">
    <property type="entry name" value="SBP_bac_1"/>
    <property type="match status" value="1"/>
</dbReference>
<reference evidence="3 4" key="1">
    <citation type="journal article" date="2023" name="Genome Announc.">
        <title>Pan-Genome Analyses of the Genus Cohnella and Proposal of the Novel Species Cohnella silvisoli sp. nov., Isolated from Forest Soil.</title>
        <authorList>
            <person name="Wang C."/>
            <person name="Mao L."/>
            <person name="Bao G."/>
            <person name="Zhu H."/>
        </authorList>
    </citation>
    <scope>NUCLEOTIDE SEQUENCE [LARGE SCALE GENOMIC DNA]</scope>
    <source>
        <strain evidence="3 4">NL03-T5-1</strain>
    </source>
</reference>